<evidence type="ECO:0000256" key="3">
    <source>
        <dbReference type="SAM" id="MobiDB-lite"/>
    </source>
</evidence>
<feature type="region of interest" description="Disordered" evidence="3">
    <location>
        <begin position="620"/>
        <end position="748"/>
    </location>
</feature>
<name>A0AAN6UL19_9PEZI</name>
<protein>
    <recommendedName>
        <fullName evidence="8">Kelch repeat-containing protein</fullName>
    </recommendedName>
</protein>
<evidence type="ECO:0008006" key="8">
    <source>
        <dbReference type="Google" id="ProtNLM"/>
    </source>
</evidence>
<feature type="chain" id="PRO_5042832153" description="Kelch repeat-containing protein" evidence="5">
    <location>
        <begin position="22"/>
        <end position="793"/>
    </location>
</feature>
<evidence type="ECO:0000313" key="6">
    <source>
        <dbReference type="EMBL" id="KAK4134714.1"/>
    </source>
</evidence>
<reference evidence="6" key="1">
    <citation type="journal article" date="2023" name="Mol. Phylogenet. Evol.">
        <title>Genome-scale phylogeny and comparative genomics of the fungal order Sordariales.</title>
        <authorList>
            <person name="Hensen N."/>
            <person name="Bonometti L."/>
            <person name="Westerberg I."/>
            <person name="Brannstrom I.O."/>
            <person name="Guillou S."/>
            <person name="Cros-Aarteil S."/>
            <person name="Calhoun S."/>
            <person name="Haridas S."/>
            <person name="Kuo A."/>
            <person name="Mondo S."/>
            <person name="Pangilinan J."/>
            <person name="Riley R."/>
            <person name="LaButti K."/>
            <person name="Andreopoulos B."/>
            <person name="Lipzen A."/>
            <person name="Chen C."/>
            <person name="Yan M."/>
            <person name="Daum C."/>
            <person name="Ng V."/>
            <person name="Clum A."/>
            <person name="Steindorff A."/>
            <person name="Ohm R.A."/>
            <person name="Martin F."/>
            <person name="Silar P."/>
            <person name="Natvig D.O."/>
            <person name="Lalanne C."/>
            <person name="Gautier V."/>
            <person name="Ament-Velasquez S.L."/>
            <person name="Kruys A."/>
            <person name="Hutchinson M.I."/>
            <person name="Powell A.J."/>
            <person name="Barry K."/>
            <person name="Miller A.N."/>
            <person name="Grigoriev I.V."/>
            <person name="Debuchy R."/>
            <person name="Gladieux P."/>
            <person name="Hiltunen Thoren M."/>
            <person name="Johannesson H."/>
        </authorList>
    </citation>
    <scope>NUCLEOTIDE SEQUENCE</scope>
    <source>
        <strain evidence="6">CBS 123565</strain>
    </source>
</reference>
<keyword evidence="1" id="KW-0880">Kelch repeat</keyword>
<sequence>MAGPSLGVLLVLTALASHAVGQAQWGPNQVNTRICQWKQLRATVVRDTVYLDGGNLFWQPGLADGVAARPEDDGNPLGLIYTLNFSTPFNTTQNISAVLGTLSKPGGTNIAPTYLDGALLGNNEEFFLFGGLLRHSDSFSDPSEKSVLGYQRYQYGPVRKDFQPNFLNRDVPPNITYVAYGGAASAPSENLAWYFSGLRSASGGPVYTLASNMKTQAVNVSSTLVTLDMTTQQQETFTNNTLPDHIQGRANPELVWVPVGPRGILVALGGVVEPDFVNFLGSSFNESTSKAQSPSFMTTIDIYDVASGKWYNQTTVGGPGQLTRGCAVVAPAQDGSSFNIYYYGGYDGLRQKQAEAFNDNVWVLSLPSFAWVKLSNSTAEGRAGHKCVMPYPDQMLVIGGYQSQGGFASVCLRETIRVFNMSTGTWLDRYDPAIYSNYTVPAAVIKEIGGSGTGGATATTPSPSWDSRELQSVFASPYPTSKIKKYYPYSSAVPVDNTNPNAAAPTPTPDEGGGGGVPAYLPPVLGSVLGLVFVTMVAVLVLLWRRRRLLRRGMSEAGTEDTNGHRITSWLRGQPSEVKALTVTTSSEYSPPSAADAESVRMTPPRTIAEMMNTEIQIPHEMPDTSPRVPPVELHDNNAASHRGSLNSGTFYTSGGTQQTDHASISQQFQPLPCPPPIPDDESPIYYRPDSDALGPGPLPTSSSTTTSPASATTTSTPAAAAAAAGPPPPRDNKVLSGISNLSDSDRSHLRQISDGTVSSMTTAPLAGLAAVPGSPLRRSVFREEDMGGDGGG</sequence>
<dbReference type="Proteomes" id="UP001304895">
    <property type="component" value="Unassembled WGS sequence"/>
</dbReference>
<feature type="transmembrane region" description="Helical" evidence="4">
    <location>
        <begin position="524"/>
        <end position="544"/>
    </location>
</feature>
<evidence type="ECO:0000313" key="7">
    <source>
        <dbReference type="Proteomes" id="UP001304895"/>
    </source>
</evidence>
<dbReference type="AlphaFoldDB" id="A0AAN6UL19"/>
<feature type="compositionally biased region" description="Low complexity" evidence="3">
    <location>
        <begin position="693"/>
        <end position="725"/>
    </location>
</feature>
<dbReference type="InterPro" id="IPR011043">
    <property type="entry name" value="Gal_Oxase/kelch_b-propeller"/>
</dbReference>
<dbReference type="SUPFAM" id="SSF50965">
    <property type="entry name" value="Galactose oxidase, central domain"/>
    <property type="match status" value="1"/>
</dbReference>
<feature type="signal peptide" evidence="5">
    <location>
        <begin position="1"/>
        <end position="21"/>
    </location>
</feature>
<dbReference type="InterPro" id="IPR015915">
    <property type="entry name" value="Kelch-typ_b-propeller"/>
</dbReference>
<reference evidence="6" key="2">
    <citation type="submission" date="2023-05" db="EMBL/GenBank/DDBJ databases">
        <authorList>
            <consortium name="Lawrence Berkeley National Laboratory"/>
            <person name="Steindorff A."/>
            <person name="Hensen N."/>
            <person name="Bonometti L."/>
            <person name="Westerberg I."/>
            <person name="Brannstrom I.O."/>
            <person name="Guillou S."/>
            <person name="Cros-Aarteil S."/>
            <person name="Calhoun S."/>
            <person name="Haridas S."/>
            <person name="Kuo A."/>
            <person name="Mondo S."/>
            <person name="Pangilinan J."/>
            <person name="Riley R."/>
            <person name="Labutti K."/>
            <person name="Andreopoulos B."/>
            <person name="Lipzen A."/>
            <person name="Chen C."/>
            <person name="Yanf M."/>
            <person name="Daum C."/>
            <person name="Ng V."/>
            <person name="Clum A."/>
            <person name="Ohm R."/>
            <person name="Martin F."/>
            <person name="Silar P."/>
            <person name="Natvig D."/>
            <person name="Lalanne C."/>
            <person name="Gautier V."/>
            <person name="Ament-Velasquez S.L."/>
            <person name="Kruys A."/>
            <person name="Hutchinson M.I."/>
            <person name="Powell A.J."/>
            <person name="Barry K."/>
            <person name="Miller A.N."/>
            <person name="Grigoriev I.V."/>
            <person name="Debuchy R."/>
            <person name="Gladieux P."/>
            <person name="Thoren M.H."/>
            <person name="Johannesson H."/>
        </authorList>
    </citation>
    <scope>NUCLEOTIDE SEQUENCE</scope>
    <source>
        <strain evidence="6">CBS 123565</strain>
    </source>
</reference>
<comment type="caution">
    <text evidence="6">The sequence shown here is derived from an EMBL/GenBank/DDBJ whole genome shotgun (WGS) entry which is preliminary data.</text>
</comment>
<accession>A0AAN6UL19</accession>
<keyword evidence="2" id="KW-0677">Repeat</keyword>
<feature type="compositionally biased region" description="Polar residues" evidence="3">
    <location>
        <begin position="638"/>
        <end position="670"/>
    </location>
</feature>
<dbReference type="Gene3D" id="2.120.10.80">
    <property type="entry name" value="Kelch-type beta propeller"/>
    <property type="match status" value="1"/>
</dbReference>
<evidence type="ECO:0000256" key="1">
    <source>
        <dbReference type="ARBA" id="ARBA00022441"/>
    </source>
</evidence>
<evidence type="ECO:0000256" key="5">
    <source>
        <dbReference type="SAM" id="SignalP"/>
    </source>
</evidence>
<keyword evidence="4" id="KW-1133">Transmembrane helix</keyword>
<proteinExistence type="predicted"/>
<organism evidence="6 7">
    <name type="scientific">Trichocladium antarcticum</name>
    <dbReference type="NCBI Taxonomy" id="1450529"/>
    <lineage>
        <taxon>Eukaryota</taxon>
        <taxon>Fungi</taxon>
        <taxon>Dikarya</taxon>
        <taxon>Ascomycota</taxon>
        <taxon>Pezizomycotina</taxon>
        <taxon>Sordariomycetes</taxon>
        <taxon>Sordariomycetidae</taxon>
        <taxon>Sordariales</taxon>
        <taxon>Chaetomiaceae</taxon>
        <taxon>Trichocladium</taxon>
    </lineage>
</organism>
<gene>
    <name evidence="6" type="ORF">BT67DRAFT_496644</name>
</gene>
<dbReference type="PANTHER" id="PTHR46228:SF2">
    <property type="entry name" value="KELCH REPEAT PROTEIN (AFU_ORTHOLOGUE AFUA_4G14350)"/>
    <property type="match status" value="1"/>
</dbReference>
<keyword evidence="5" id="KW-0732">Signal</keyword>
<keyword evidence="4" id="KW-0472">Membrane</keyword>
<evidence type="ECO:0000256" key="4">
    <source>
        <dbReference type="SAM" id="Phobius"/>
    </source>
</evidence>
<keyword evidence="4" id="KW-0812">Transmembrane</keyword>
<dbReference type="EMBL" id="MU853408">
    <property type="protein sequence ID" value="KAK4134714.1"/>
    <property type="molecule type" value="Genomic_DNA"/>
</dbReference>
<keyword evidence="7" id="KW-1185">Reference proteome</keyword>
<evidence type="ECO:0000256" key="2">
    <source>
        <dbReference type="ARBA" id="ARBA00022737"/>
    </source>
</evidence>
<dbReference type="PANTHER" id="PTHR46228">
    <property type="entry name" value="KELCH DOMAIN-CONTAINING PROTEIN"/>
    <property type="match status" value="1"/>
</dbReference>